<name>A0A8J7GYE6_9ACTN</name>
<feature type="region of interest" description="Disordered" evidence="1">
    <location>
        <begin position="403"/>
        <end position="459"/>
    </location>
</feature>
<feature type="region of interest" description="Disordered" evidence="1">
    <location>
        <begin position="45"/>
        <end position="64"/>
    </location>
</feature>
<evidence type="ECO:0000313" key="2">
    <source>
        <dbReference type="EMBL" id="MBG6140491.1"/>
    </source>
</evidence>
<feature type="compositionally biased region" description="Low complexity" evidence="1">
    <location>
        <begin position="424"/>
        <end position="436"/>
    </location>
</feature>
<proteinExistence type="predicted"/>
<organism evidence="2 3">
    <name type="scientific">Longispora fulva</name>
    <dbReference type="NCBI Taxonomy" id="619741"/>
    <lineage>
        <taxon>Bacteria</taxon>
        <taxon>Bacillati</taxon>
        <taxon>Actinomycetota</taxon>
        <taxon>Actinomycetes</taxon>
        <taxon>Micromonosporales</taxon>
        <taxon>Micromonosporaceae</taxon>
        <taxon>Longispora</taxon>
    </lineage>
</organism>
<gene>
    <name evidence="2" type="ORF">IW245_006685</name>
</gene>
<evidence type="ECO:0000256" key="1">
    <source>
        <dbReference type="SAM" id="MobiDB-lite"/>
    </source>
</evidence>
<reference evidence="2" key="1">
    <citation type="submission" date="2020-11" db="EMBL/GenBank/DDBJ databases">
        <title>Sequencing the genomes of 1000 actinobacteria strains.</title>
        <authorList>
            <person name="Klenk H.-P."/>
        </authorList>
    </citation>
    <scope>NUCLEOTIDE SEQUENCE</scope>
    <source>
        <strain evidence="2">DSM 45356</strain>
    </source>
</reference>
<keyword evidence="3" id="KW-1185">Reference proteome</keyword>
<dbReference type="Proteomes" id="UP000622552">
    <property type="component" value="Unassembled WGS sequence"/>
</dbReference>
<dbReference type="RefSeq" id="WP_197007029.1">
    <property type="nucleotide sequence ID" value="NZ_BONS01000005.1"/>
</dbReference>
<accession>A0A8J7GYE6</accession>
<protein>
    <submittedName>
        <fullName evidence="2">Uncharacterized protein</fullName>
    </submittedName>
</protein>
<evidence type="ECO:0000313" key="3">
    <source>
        <dbReference type="Proteomes" id="UP000622552"/>
    </source>
</evidence>
<dbReference type="EMBL" id="JADOUF010000001">
    <property type="protein sequence ID" value="MBG6140491.1"/>
    <property type="molecule type" value="Genomic_DNA"/>
</dbReference>
<sequence>MTQPIRGVHDEYGDPLQEASRAPISNAVVATSFLEALARWQHSRAQDKAEQAERAAANDRKTAEQDRKFVADLARSNSVREAAGRLVYERAFEPGFMQQADLRTLGETWAAAEAQHRYNPRAREAMERVEDRLFDAIPAHMVQYDVWIDQGVPPRDAMARVFARVDNVTPPPAETARPTRDRAGALEGPQPEIQPIATPDTPAAGAREDRGAVVLVGGVSDHLIRPPVEPDELARLRAEVVSLHRIDRYLEATSGPEGISPQLQQRQQLVHDNLKLQISRLEVLLAPAPETVTLDQLREEAKRLTMMVNLRQDYLNEMVTEYVTRPDVAPSYIEFLGRKVDQHSANLRTIEGELLAEPHPGRADNERKKAAYDMTTPDLAATSTVDEHAQGVIDARRHLGVAEQDTAAPRSAPQLAMESFPTPAAADVAAAKAKPTGPAPRPRKAAAPAPRPATPNTGG</sequence>
<feature type="region of interest" description="Disordered" evidence="1">
    <location>
        <begin position="1"/>
        <end position="20"/>
    </location>
</feature>
<comment type="caution">
    <text evidence="2">The sequence shown here is derived from an EMBL/GenBank/DDBJ whole genome shotgun (WGS) entry which is preliminary data.</text>
</comment>
<dbReference type="AlphaFoldDB" id="A0A8J7GYE6"/>
<feature type="region of interest" description="Disordered" evidence="1">
    <location>
        <begin position="169"/>
        <end position="204"/>
    </location>
</feature>